<gene>
    <name evidence="6" type="ORF">FEM41_08065</name>
</gene>
<dbReference type="InterPro" id="IPR000843">
    <property type="entry name" value="HTH_LacI"/>
</dbReference>
<keyword evidence="1" id="KW-0678">Repressor</keyword>
<evidence type="ECO:0000256" key="1">
    <source>
        <dbReference type="ARBA" id="ARBA00022491"/>
    </source>
</evidence>
<dbReference type="SUPFAM" id="SSF53822">
    <property type="entry name" value="Periplasmic binding protein-like I"/>
    <property type="match status" value="1"/>
</dbReference>
<accession>A0A4P8YM85</accession>
<dbReference type="PANTHER" id="PTHR30146">
    <property type="entry name" value="LACI-RELATED TRANSCRIPTIONAL REPRESSOR"/>
    <property type="match status" value="1"/>
</dbReference>
<evidence type="ECO:0000256" key="4">
    <source>
        <dbReference type="ARBA" id="ARBA00023163"/>
    </source>
</evidence>
<dbReference type="KEGG" id="izh:FEM41_08065"/>
<dbReference type="SMART" id="SM00354">
    <property type="entry name" value="HTH_LACI"/>
    <property type="match status" value="1"/>
</dbReference>
<dbReference type="AlphaFoldDB" id="A0A4P8YM85"/>
<feature type="domain" description="HTH lacI-type" evidence="5">
    <location>
        <begin position="9"/>
        <end position="63"/>
    </location>
</feature>
<proteinExistence type="predicted"/>
<organism evidence="6 7">
    <name type="scientific">Jejubacter calystegiae</name>
    <dbReference type="NCBI Taxonomy" id="2579935"/>
    <lineage>
        <taxon>Bacteria</taxon>
        <taxon>Pseudomonadati</taxon>
        <taxon>Pseudomonadota</taxon>
        <taxon>Gammaproteobacteria</taxon>
        <taxon>Enterobacterales</taxon>
        <taxon>Enterobacteriaceae</taxon>
        <taxon>Jejubacter</taxon>
    </lineage>
</organism>
<reference evidence="6 7" key="1">
    <citation type="submission" date="2019-05" db="EMBL/GenBank/DDBJ databases">
        <title>Complete genome sequence of Izhakiella calystegiae KSNA2, an endophyte isolated from beach morning glory (Calystegia soldanella).</title>
        <authorList>
            <person name="Jiang L."/>
            <person name="Jeong J.C."/>
            <person name="Kim C.Y."/>
            <person name="Kim D.H."/>
            <person name="Kim S.W."/>
            <person name="Lee j."/>
        </authorList>
    </citation>
    <scope>NUCLEOTIDE SEQUENCE [LARGE SCALE GENOMIC DNA]</scope>
    <source>
        <strain evidence="6 7">KSNA2</strain>
    </source>
</reference>
<name>A0A4P8YM85_9ENTR</name>
<dbReference type="SUPFAM" id="SSF47413">
    <property type="entry name" value="lambda repressor-like DNA-binding domains"/>
    <property type="match status" value="1"/>
</dbReference>
<dbReference type="InterPro" id="IPR001761">
    <property type="entry name" value="Peripla_BP/Lac1_sug-bd_dom"/>
</dbReference>
<dbReference type="OrthoDB" id="5681588at2"/>
<dbReference type="InterPro" id="IPR010982">
    <property type="entry name" value="Lambda_DNA-bd_dom_sf"/>
</dbReference>
<keyword evidence="3" id="KW-0238">DNA-binding</keyword>
<dbReference type="Pfam" id="PF00356">
    <property type="entry name" value="LacI"/>
    <property type="match status" value="1"/>
</dbReference>
<dbReference type="Pfam" id="PF00532">
    <property type="entry name" value="Peripla_BP_1"/>
    <property type="match status" value="1"/>
</dbReference>
<dbReference type="GO" id="GO:0000976">
    <property type="term" value="F:transcription cis-regulatory region binding"/>
    <property type="evidence" value="ECO:0007669"/>
    <property type="project" value="TreeGrafter"/>
</dbReference>
<dbReference type="PROSITE" id="PS50932">
    <property type="entry name" value="HTH_LACI_2"/>
    <property type="match status" value="1"/>
</dbReference>
<evidence type="ECO:0000313" key="6">
    <source>
        <dbReference type="EMBL" id="QCT19612.1"/>
    </source>
</evidence>
<dbReference type="Gene3D" id="3.40.50.2300">
    <property type="match status" value="2"/>
</dbReference>
<keyword evidence="4" id="KW-0804">Transcription</keyword>
<dbReference type="GO" id="GO:0003700">
    <property type="term" value="F:DNA-binding transcription factor activity"/>
    <property type="evidence" value="ECO:0007669"/>
    <property type="project" value="TreeGrafter"/>
</dbReference>
<dbReference type="EMBL" id="CP040428">
    <property type="protein sequence ID" value="QCT19612.1"/>
    <property type="molecule type" value="Genomic_DNA"/>
</dbReference>
<evidence type="ECO:0000256" key="2">
    <source>
        <dbReference type="ARBA" id="ARBA00023015"/>
    </source>
</evidence>
<dbReference type="CDD" id="cd06267">
    <property type="entry name" value="PBP1_LacI_sugar_binding-like"/>
    <property type="match status" value="1"/>
</dbReference>
<keyword evidence="7" id="KW-1185">Reference proteome</keyword>
<dbReference type="InterPro" id="IPR028082">
    <property type="entry name" value="Peripla_BP_I"/>
</dbReference>
<evidence type="ECO:0000313" key="7">
    <source>
        <dbReference type="Proteomes" id="UP000302163"/>
    </source>
</evidence>
<sequence length="331" mass="36755">MKASDNKSPTITDIARLAGVSSITVSRTFTAPEKVKPQTRERILQIAGQMNYVPNVFAQNIKNAQSPVIGIVTDDTFNQSYSWVIQELCRHAEERDYSVMIFTTRGSRESEARAVNTLVSYKAAGVVLSAISDAPDYDSSHLDILKNSATQLIQLDRQFDTSLPAVCVNDQRAGELIASVIREKGYRNILIVGGGEQSRITRERVTSICDNIPGDIRVTRLYADYRYDAAKEIIANHFSCGSIDYDAIVGINGAISLAASNVAVRWSLSPKVDFLSIDEIPNAEDFGLFYTCVVHDYEQWATVVAENLISAIEGRPWQRRTVINGFLKNHR</sequence>
<evidence type="ECO:0000259" key="5">
    <source>
        <dbReference type="PROSITE" id="PS50932"/>
    </source>
</evidence>
<protein>
    <submittedName>
        <fullName evidence="6">LacI family transcriptional regulator</fullName>
    </submittedName>
</protein>
<dbReference type="Proteomes" id="UP000302163">
    <property type="component" value="Chromosome"/>
</dbReference>
<dbReference type="CDD" id="cd01392">
    <property type="entry name" value="HTH_LacI"/>
    <property type="match status" value="1"/>
</dbReference>
<dbReference type="Gene3D" id="1.10.260.40">
    <property type="entry name" value="lambda repressor-like DNA-binding domains"/>
    <property type="match status" value="1"/>
</dbReference>
<dbReference type="PANTHER" id="PTHR30146:SF151">
    <property type="entry name" value="HTH-TYPE TRANSCRIPTIONAL REPRESSOR CYTR"/>
    <property type="match status" value="1"/>
</dbReference>
<keyword evidence="2" id="KW-0805">Transcription regulation</keyword>
<evidence type="ECO:0000256" key="3">
    <source>
        <dbReference type="ARBA" id="ARBA00023125"/>
    </source>
</evidence>
<dbReference type="RefSeq" id="WP_138095493.1">
    <property type="nucleotide sequence ID" value="NZ_CP040428.1"/>
</dbReference>